<sequence length="133" mass="13985">MTTQLTNHASLLERGFAYIVDGIVLFIGVVIVVLALAPVLGEGAQLVALPIVATYYIYSEATWGQTPGKMVLGIRVVQTNGTECGWGGSILRNLTKLLGGTLIATLVAIVLILVTDDCQRVGDLLADTTVVTS</sequence>
<gene>
    <name evidence="7" type="ORF">CV102_15975</name>
</gene>
<proteinExistence type="predicted"/>
<evidence type="ECO:0000256" key="1">
    <source>
        <dbReference type="ARBA" id="ARBA00004141"/>
    </source>
</evidence>
<keyword evidence="4 5" id="KW-0472">Membrane</keyword>
<comment type="subcellular location">
    <subcellularLocation>
        <location evidence="1">Membrane</location>
        <topology evidence="1">Multi-pass membrane protein</topology>
    </subcellularLocation>
</comment>
<keyword evidence="8" id="KW-1185">Reference proteome</keyword>
<dbReference type="RefSeq" id="WP_148858999.1">
    <property type="nucleotide sequence ID" value="NZ_PHNJ01000009.1"/>
</dbReference>
<dbReference type="OrthoDB" id="288430at2157"/>
<dbReference type="PANTHER" id="PTHR38480:SF1">
    <property type="entry name" value="SLR0254 PROTEIN"/>
    <property type="match status" value="1"/>
</dbReference>
<reference evidence="7" key="1">
    <citation type="submission" date="2017-11" db="EMBL/GenBank/DDBJ databases">
        <authorList>
            <person name="Kajale S.C."/>
            <person name="Sharma A."/>
        </authorList>
    </citation>
    <scope>NUCLEOTIDE SEQUENCE</scope>
    <source>
        <strain evidence="7">LS1_42</strain>
    </source>
</reference>
<evidence type="ECO:0000256" key="4">
    <source>
        <dbReference type="ARBA" id="ARBA00023136"/>
    </source>
</evidence>
<evidence type="ECO:0000256" key="5">
    <source>
        <dbReference type="SAM" id="Phobius"/>
    </source>
</evidence>
<dbReference type="Pfam" id="PF06271">
    <property type="entry name" value="RDD"/>
    <property type="match status" value="1"/>
</dbReference>
<evidence type="ECO:0000259" key="6">
    <source>
        <dbReference type="Pfam" id="PF06271"/>
    </source>
</evidence>
<organism evidence="7 8">
    <name type="scientific">Natronococcus pandeyae</name>
    <dbReference type="NCBI Taxonomy" id="2055836"/>
    <lineage>
        <taxon>Archaea</taxon>
        <taxon>Methanobacteriati</taxon>
        <taxon>Methanobacteriota</taxon>
        <taxon>Stenosarchaea group</taxon>
        <taxon>Halobacteria</taxon>
        <taxon>Halobacteriales</taxon>
        <taxon>Natrialbaceae</taxon>
        <taxon>Natronococcus</taxon>
    </lineage>
</organism>
<evidence type="ECO:0000256" key="3">
    <source>
        <dbReference type="ARBA" id="ARBA00022989"/>
    </source>
</evidence>
<feature type="transmembrane region" description="Helical" evidence="5">
    <location>
        <begin position="97"/>
        <end position="115"/>
    </location>
</feature>
<name>A0A8J8Q2Y0_9EURY</name>
<protein>
    <submittedName>
        <fullName evidence="7">RDD family protein</fullName>
    </submittedName>
</protein>
<evidence type="ECO:0000256" key="2">
    <source>
        <dbReference type="ARBA" id="ARBA00022692"/>
    </source>
</evidence>
<dbReference type="InterPro" id="IPR010432">
    <property type="entry name" value="RDD"/>
</dbReference>
<dbReference type="PANTHER" id="PTHR38480">
    <property type="entry name" value="SLR0254 PROTEIN"/>
    <property type="match status" value="1"/>
</dbReference>
<dbReference type="AlphaFoldDB" id="A0A8J8Q2Y0"/>
<keyword evidence="2 5" id="KW-0812">Transmembrane</keyword>
<comment type="caution">
    <text evidence="7">The sequence shown here is derived from an EMBL/GenBank/DDBJ whole genome shotgun (WGS) entry which is preliminary data.</text>
</comment>
<dbReference type="GO" id="GO:0016020">
    <property type="term" value="C:membrane"/>
    <property type="evidence" value="ECO:0007669"/>
    <property type="project" value="UniProtKB-SubCell"/>
</dbReference>
<keyword evidence="3 5" id="KW-1133">Transmembrane helix</keyword>
<dbReference type="Proteomes" id="UP000766904">
    <property type="component" value="Unassembled WGS sequence"/>
</dbReference>
<accession>A0A8J8Q2Y0</accession>
<evidence type="ECO:0000313" key="7">
    <source>
        <dbReference type="EMBL" id="TYL37473.1"/>
    </source>
</evidence>
<dbReference type="EMBL" id="PHNJ01000009">
    <property type="protein sequence ID" value="TYL37473.1"/>
    <property type="molecule type" value="Genomic_DNA"/>
</dbReference>
<feature type="domain" description="RDD" evidence="6">
    <location>
        <begin position="9"/>
        <end position="126"/>
    </location>
</feature>
<evidence type="ECO:0000313" key="8">
    <source>
        <dbReference type="Proteomes" id="UP000766904"/>
    </source>
</evidence>
<feature type="transmembrane region" description="Helical" evidence="5">
    <location>
        <begin position="15"/>
        <end position="37"/>
    </location>
</feature>